<feature type="compositionally biased region" description="Polar residues" evidence="1">
    <location>
        <begin position="207"/>
        <end position="221"/>
    </location>
</feature>
<accession>Q6FST4</accession>
<feature type="compositionally biased region" description="Polar residues" evidence="1">
    <location>
        <begin position="1"/>
        <end position="11"/>
    </location>
</feature>
<feature type="compositionally biased region" description="Low complexity" evidence="1">
    <location>
        <begin position="46"/>
        <end position="56"/>
    </location>
</feature>
<dbReference type="EMBL" id="CR380953">
    <property type="protein sequence ID" value="CAG59637.1"/>
    <property type="molecule type" value="Genomic_DNA"/>
</dbReference>
<feature type="region of interest" description="Disordered" evidence="1">
    <location>
        <begin position="120"/>
        <end position="226"/>
    </location>
</feature>
<evidence type="ECO:0000256" key="2">
    <source>
        <dbReference type="SAM" id="Phobius"/>
    </source>
</evidence>
<gene>
    <name evidence="3 4" type="ordered locus">CAGL0G07997g</name>
</gene>
<dbReference type="eggNOG" id="ENOG502QV77">
    <property type="taxonomic scope" value="Eukaryota"/>
</dbReference>
<feature type="region of interest" description="Disordered" evidence="1">
    <location>
        <begin position="1"/>
        <end position="77"/>
    </location>
</feature>
<feature type="transmembrane region" description="Helical" evidence="2">
    <location>
        <begin position="444"/>
        <end position="462"/>
    </location>
</feature>
<evidence type="ECO:0000313" key="5">
    <source>
        <dbReference type="Proteomes" id="UP000002428"/>
    </source>
</evidence>
<feature type="compositionally biased region" description="Low complexity" evidence="1">
    <location>
        <begin position="159"/>
        <end position="171"/>
    </location>
</feature>
<evidence type="ECO:0000313" key="4">
    <source>
        <dbReference type="EMBL" id="CAG59637.1"/>
    </source>
</evidence>
<dbReference type="AlphaFoldDB" id="Q6FST4"/>
<dbReference type="CGD" id="CAL0129216">
    <property type="gene designation" value="CAGL0G07997g"/>
</dbReference>
<protein>
    <recommendedName>
        <fullName evidence="6">Protein ZRG17</fullName>
    </recommendedName>
</protein>
<keyword evidence="2" id="KW-0472">Membrane</keyword>
<evidence type="ECO:0000313" key="3">
    <source>
        <dbReference type="CGD" id="CAL0129216"/>
    </source>
</evidence>
<dbReference type="Proteomes" id="UP000002428">
    <property type="component" value="Chromosome G"/>
</dbReference>
<dbReference type="InParanoid" id="Q6FST4"/>
<dbReference type="FunCoup" id="Q6FST4">
    <property type="interactions" value="35"/>
</dbReference>
<keyword evidence="2" id="KW-0812">Transmembrane</keyword>
<dbReference type="VEuPathDB" id="FungiDB:CAGL0G07997g"/>
<reference evidence="4 5" key="1">
    <citation type="journal article" date="2004" name="Nature">
        <title>Genome evolution in yeasts.</title>
        <authorList>
            <consortium name="Genolevures"/>
            <person name="Dujon B."/>
            <person name="Sherman D."/>
            <person name="Fischer G."/>
            <person name="Durrens P."/>
            <person name="Casaregola S."/>
            <person name="Lafontaine I."/>
            <person name="de Montigny J."/>
            <person name="Marck C."/>
            <person name="Neuveglise C."/>
            <person name="Talla E."/>
            <person name="Goffard N."/>
            <person name="Frangeul L."/>
            <person name="Aigle M."/>
            <person name="Anthouard V."/>
            <person name="Babour A."/>
            <person name="Barbe V."/>
            <person name="Barnay S."/>
            <person name="Blanchin S."/>
            <person name="Beckerich J.M."/>
            <person name="Beyne E."/>
            <person name="Bleykasten C."/>
            <person name="Boisrame A."/>
            <person name="Boyer J."/>
            <person name="Cattolico L."/>
            <person name="Confanioleri F."/>
            <person name="de Daruvar A."/>
            <person name="Despons L."/>
            <person name="Fabre E."/>
            <person name="Fairhead C."/>
            <person name="Ferry-Dumazet H."/>
            <person name="Groppi A."/>
            <person name="Hantraye F."/>
            <person name="Hennequin C."/>
            <person name="Jauniaux N."/>
            <person name="Joyet P."/>
            <person name="Kachouri R."/>
            <person name="Kerrest A."/>
            <person name="Koszul R."/>
            <person name="Lemaire M."/>
            <person name="Lesur I."/>
            <person name="Ma L."/>
            <person name="Muller H."/>
            <person name="Nicaud J.M."/>
            <person name="Nikolski M."/>
            <person name="Oztas S."/>
            <person name="Ozier-Kalogeropoulos O."/>
            <person name="Pellenz S."/>
            <person name="Potier S."/>
            <person name="Richard G.F."/>
            <person name="Straub M.L."/>
            <person name="Suleau A."/>
            <person name="Swennene D."/>
            <person name="Tekaia F."/>
            <person name="Wesolowski-Louvel M."/>
            <person name="Westhof E."/>
            <person name="Wirth B."/>
            <person name="Zeniou-Meyer M."/>
            <person name="Zivanovic I."/>
            <person name="Bolotin-Fukuhara M."/>
            <person name="Thierry A."/>
            <person name="Bouchier C."/>
            <person name="Caudron B."/>
            <person name="Scarpelli C."/>
            <person name="Gaillardin C."/>
            <person name="Weissenbach J."/>
            <person name="Wincker P."/>
            <person name="Souciet J.L."/>
        </authorList>
    </citation>
    <scope>NUCLEOTIDE SEQUENCE [LARGE SCALE GENOMIC DNA]</scope>
    <source>
        <strain evidence="5">ATCC 2001 / BCRC 20586 / JCM 3761 / NBRC 0622 / NRRL Y-65 / CBS 138</strain>
    </source>
</reference>
<evidence type="ECO:0000256" key="1">
    <source>
        <dbReference type="SAM" id="MobiDB-lite"/>
    </source>
</evidence>
<keyword evidence="2" id="KW-1133">Transmembrane helix</keyword>
<feature type="transmembrane region" description="Helical" evidence="2">
    <location>
        <begin position="273"/>
        <end position="291"/>
    </location>
</feature>
<proteinExistence type="predicted"/>
<evidence type="ECO:0008006" key="6">
    <source>
        <dbReference type="Google" id="ProtNLM"/>
    </source>
</evidence>
<dbReference type="HOGENOM" id="CLU_423382_0_0_1"/>
<feature type="transmembrane region" description="Helical" evidence="2">
    <location>
        <begin position="412"/>
        <end position="432"/>
    </location>
</feature>
<sequence>MSNSEHSTSNGVDPLSTPVMNPIREEASSQFSDQLYKTPYGEAADDISLSDSASKAGNSINNNTEALGTSTGPGRSRIKARSLLMSPTFARPNSMYSQRDGNNSSSSLIYNPTFTFGGNNTTTTNEQAFHPGNNVTKTPVQGESRRNSLKYIPGTKLAPPTSRNRSPVRPSSPEHNHLKVGPPGKRSSMMLDSPFNFSSAPIKPQLPNGSHQTPPSSSSRASFRKGHRYKHSSVSMNFFQEPEVKIPLNISKSLPIPDSEDLIKNLPWPKAHIQLIISLSQFILCIAVFYLGRKNNWTNFITFSHFIAYDIIGALVTILVENLSQFQVWSTGTITFPFGLNRVDVLLSFGLAVSLCFVGLDLVFHIIEESIVLLVETRDHSSDTHSDIEQSIPHSHHGSSEPFTLVGSDYSTWYLTLLVSIALSTLSLYKIYYSNTNSKLKTKNPLITISYGFYLMVYPVLANQFYNFSDYIATIAIAFFILLHGLKIAEWTGVILLMGLSTTSLPPLALIDKDEENSTASTQETVSERISSLRRNRSNTLNAFQEIDDKTSGSRIKKMFGILHEHKTVIEHDASKFKSAIFEKLENLPEYKAKCKLEYQDLIVTKVNFNLYVVLMKVNMRGASNDEELHFRLAFDKCIKSILPGSETTIEIERL</sequence>
<dbReference type="STRING" id="284593.Q6FST4"/>
<feature type="transmembrane region" description="Helical" evidence="2">
    <location>
        <begin position="468"/>
        <end position="486"/>
    </location>
</feature>
<organism evidence="4 5">
    <name type="scientific">Candida glabrata (strain ATCC 2001 / BCRC 20586 / JCM 3761 / NBRC 0622 / NRRL Y-65 / CBS 138)</name>
    <name type="common">Yeast</name>
    <name type="synonym">Nakaseomyces glabratus</name>
    <dbReference type="NCBI Taxonomy" id="284593"/>
    <lineage>
        <taxon>Eukaryota</taxon>
        <taxon>Fungi</taxon>
        <taxon>Dikarya</taxon>
        <taxon>Ascomycota</taxon>
        <taxon>Saccharomycotina</taxon>
        <taxon>Saccharomycetes</taxon>
        <taxon>Saccharomycetales</taxon>
        <taxon>Saccharomycetaceae</taxon>
        <taxon>Nakaseomyces</taxon>
    </lineage>
</organism>
<keyword evidence="5" id="KW-1185">Reference proteome</keyword>
<dbReference type="GO" id="GO:0005385">
    <property type="term" value="F:zinc ion transmembrane transporter activity"/>
    <property type="evidence" value="ECO:0007669"/>
    <property type="project" value="EnsemblFungi"/>
</dbReference>
<feature type="transmembrane region" description="Helical" evidence="2">
    <location>
        <begin position="303"/>
        <end position="324"/>
    </location>
</feature>
<feature type="compositionally biased region" description="Polar residues" evidence="1">
    <location>
        <begin position="57"/>
        <end position="73"/>
    </location>
</feature>
<dbReference type="KEGG" id="cgr:2888248"/>
<name>Q6FST4_CANGA</name>
<dbReference type="GO" id="GO:0005783">
    <property type="term" value="C:endoplasmic reticulum"/>
    <property type="evidence" value="ECO:0007669"/>
    <property type="project" value="EnsemblFungi"/>
</dbReference>
<feature type="transmembrane region" description="Helical" evidence="2">
    <location>
        <begin position="345"/>
        <end position="367"/>
    </location>
</feature>